<name>A0A7Z7FBQ0_9EURY</name>
<sequence length="70" mass="7922">MKVHVNWHPDHIPEDGVHYSDVRNVVLKKGDIYITHIPAVEFSSFFFNVENIEKTGLMAGGVGIYIVLQV</sequence>
<dbReference type="RefSeq" id="WP_091708445.1">
    <property type="nucleotide sequence ID" value="NZ_FNCA01000002.1"/>
</dbReference>
<keyword evidence="2" id="KW-1185">Reference proteome</keyword>
<proteinExistence type="predicted"/>
<comment type="caution">
    <text evidence="1">The sequence shown here is derived from an EMBL/GenBank/DDBJ whole genome shotgun (WGS) entry which is preliminary data.</text>
</comment>
<protein>
    <submittedName>
        <fullName evidence="1">Uncharacterized protein</fullName>
    </submittedName>
</protein>
<reference evidence="1 2" key="1">
    <citation type="submission" date="2016-10" db="EMBL/GenBank/DDBJ databases">
        <authorList>
            <person name="Varghese N."/>
            <person name="Submissions S."/>
        </authorList>
    </citation>
    <scope>NUCLEOTIDE SEQUENCE [LARGE SCALE GENOMIC DNA]</scope>
    <source>
        <strain evidence="1 2">PL 12/M</strain>
    </source>
</reference>
<accession>A0A7Z7FBQ0</accession>
<dbReference type="AlphaFoldDB" id="A0A7Z7FBQ0"/>
<evidence type="ECO:0000313" key="2">
    <source>
        <dbReference type="Proteomes" id="UP000199259"/>
    </source>
</evidence>
<dbReference type="EMBL" id="FNCA01000002">
    <property type="protein sequence ID" value="SDF43423.1"/>
    <property type="molecule type" value="Genomic_DNA"/>
</dbReference>
<organism evidence="1 2">
    <name type="scientific">Methanolobus vulcani</name>
    <dbReference type="NCBI Taxonomy" id="38026"/>
    <lineage>
        <taxon>Archaea</taxon>
        <taxon>Methanobacteriati</taxon>
        <taxon>Methanobacteriota</taxon>
        <taxon>Stenosarchaea group</taxon>
        <taxon>Methanomicrobia</taxon>
        <taxon>Methanosarcinales</taxon>
        <taxon>Methanosarcinaceae</taxon>
        <taxon>Methanolobus</taxon>
    </lineage>
</organism>
<gene>
    <name evidence="1" type="ORF">SAMN04488589_0507</name>
</gene>
<evidence type="ECO:0000313" key="1">
    <source>
        <dbReference type="EMBL" id="SDF43423.1"/>
    </source>
</evidence>
<dbReference type="Proteomes" id="UP000199259">
    <property type="component" value="Unassembled WGS sequence"/>
</dbReference>